<dbReference type="Pfam" id="PF02867">
    <property type="entry name" value="Ribonuc_red_lgC"/>
    <property type="match status" value="1"/>
</dbReference>
<dbReference type="GO" id="GO:0005524">
    <property type="term" value="F:ATP binding"/>
    <property type="evidence" value="ECO:0007669"/>
    <property type="project" value="UniProtKB-UniRule"/>
</dbReference>
<evidence type="ECO:0000313" key="14">
    <source>
        <dbReference type="Proteomes" id="UP000177480"/>
    </source>
</evidence>
<evidence type="ECO:0000256" key="3">
    <source>
        <dbReference type="ARBA" id="ARBA00022741"/>
    </source>
</evidence>
<evidence type="ECO:0000256" key="10">
    <source>
        <dbReference type="RuleBase" id="RU003410"/>
    </source>
</evidence>
<dbReference type="Pfam" id="PF00317">
    <property type="entry name" value="Ribonuc_red_lgN"/>
    <property type="match status" value="1"/>
</dbReference>
<evidence type="ECO:0000256" key="8">
    <source>
        <dbReference type="ARBA" id="ARBA00047754"/>
    </source>
</evidence>
<keyword evidence="2" id="KW-0021">Allosteric enzyme</keyword>
<evidence type="ECO:0000256" key="9">
    <source>
        <dbReference type="PROSITE-ProRule" id="PRU00492"/>
    </source>
</evidence>
<evidence type="ECO:0000256" key="2">
    <source>
        <dbReference type="ARBA" id="ARBA00022533"/>
    </source>
</evidence>
<dbReference type="InterPro" id="IPR039718">
    <property type="entry name" value="Rrm1"/>
</dbReference>
<dbReference type="UniPathway" id="UPA00326"/>
<dbReference type="Proteomes" id="UP000177480">
    <property type="component" value="Unassembled WGS sequence"/>
</dbReference>
<organism evidence="13 14">
    <name type="scientific">Candidatus Ryanbacteria bacterium RIFCSPHIGHO2_01_FULL_45_22</name>
    <dbReference type="NCBI Taxonomy" id="1802114"/>
    <lineage>
        <taxon>Bacteria</taxon>
        <taxon>Candidatus Ryaniibacteriota</taxon>
    </lineage>
</organism>
<dbReference type="SUPFAM" id="SSF48168">
    <property type="entry name" value="R1 subunit of ribonucleotide reductase, N-terminal domain"/>
    <property type="match status" value="1"/>
</dbReference>
<sequence length="989" mass="112575">METLQKIKKRNGEVVDFDQHKIMLAIQKSFFATRGTVEEGPVRIITGNVVSELAAKFPSVEYIPSVEDVQNAVERKIMEQGFFDVAKSYILYRYEHAKDREEKKKEVLKRIEENRISVVKRSGKVEPFSMEKVRSSLAYAARGYEDFINIDALAEQCRNEVYDNMSTSEIARSLVMVTRSCIELDPAYSKVASRLLLVKLYKDIVGSDIDYARLQNQYREAFVNNIQRGVGVGRFDKRLLTFDLETLAQRLNPERDDLFQYMGTQVLYDRYLARDNEKDEVLETPQAFWMRVAMGVAINENEKERTDWAMRFYDMLSTFRYVPSTPTLFHAGMPKAQLASCFLYTVGDDLDAIFKSYGDVAQLLKWSGGTAMDWTSVRGTGALIKSTGVESQGVIPFLKIANDVTISINRSGRRRGANCVYLETWHYDIEEFLELRKNTGDERRRAHDMNTANWIPDLFMKRVRDDGDWTLFSPEEVPELHETYGKRFDELYAAYEKKVDAGAIRLWKRLKARELWKKMLAMLFETGHPWVTFKDPSNIRSPQDHVGVVHNSNLCTEITLNNSADETAVCNLGWINFAEHVTDGAFDERKVAETVQLGMRMLDNVIDANFYPTKETKISNVRHRPVGLGLGGFHDALYKMNITFDSEAAVEFADRSMEVISYQAILASSDLARERGSYETFKGSKWDRDILPIDTLQLLEAERGERIPVSRRSSLDWSVVRDAIKKDGMRNSNCMAIAPTATTSNIVGAIPSIEPIYKNIYVKSNMSGDFTIVNPYLVEDLKRMGLWSKEMLGKLKFNDGNIMLIAGIPDHLKEKYKEVFQINPKWLIRAAAHRGKWIDQSQSLNIFFMSSSGKQLSEVYQYAWEMGLKTTYYLRTLAVSQVEKSTVNVVEHGSTHMRARAVSEGVEPRSAQSQESEQMVSVAMEQATGREQNPEERITAVVSEMAVREPMPSLAQTKPVSMAPGMLGEAQSTGPKLCKIDDPSCESCQ</sequence>
<evidence type="ECO:0000256" key="1">
    <source>
        <dbReference type="ARBA" id="ARBA00010406"/>
    </source>
</evidence>
<keyword evidence="5 10" id="KW-0560">Oxidoreductase</keyword>
<dbReference type="InterPro" id="IPR008926">
    <property type="entry name" value="RNR_R1-su_N"/>
</dbReference>
<gene>
    <name evidence="13" type="ORF">A2719_05440</name>
</gene>
<keyword evidence="4 9" id="KW-0067">ATP-binding</keyword>
<evidence type="ECO:0000313" key="13">
    <source>
        <dbReference type="EMBL" id="OGZ43333.1"/>
    </source>
</evidence>
<dbReference type="PRINTS" id="PR01183">
    <property type="entry name" value="RIBORDTASEM1"/>
</dbReference>
<dbReference type="Gene3D" id="3.20.70.20">
    <property type="match status" value="1"/>
</dbReference>
<protein>
    <recommendedName>
        <fullName evidence="10">Ribonucleoside-diphosphate reductase</fullName>
        <ecNumber evidence="10">1.17.4.1</ecNumber>
    </recommendedName>
</protein>
<comment type="function">
    <text evidence="7 10">Provides the precursors necessary for DNA synthesis. Catalyzes the biosynthesis of deoxyribonucleotides from the corresponding ribonucleotides.</text>
</comment>
<evidence type="ECO:0000256" key="11">
    <source>
        <dbReference type="SAM" id="MobiDB-lite"/>
    </source>
</evidence>
<dbReference type="InterPro" id="IPR000788">
    <property type="entry name" value="RNR_lg_C"/>
</dbReference>
<name>A0A1G2FZ32_9BACT</name>
<dbReference type="InterPro" id="IPR005144">
    <property type="entry name" value="ATP-cone_dom"/>
</dbReference>
<dbReference type="SUPFAM" id="SSF51998">
    <property type="entry name" value="PFL-like glycyl radical enzymes"/>
    <property type="match status" value="1"/>
</dbReference>
<dbReference type="EMBL" id="MHNK01000017">
    <property type="protein sequence ID" value="OGZ43333.1"/>
    <property type="molecule type" value="Genomic_DNA"/>
</dbReference>
<comment type="catalytic activity">
    <reaction evidence="8 10">
        <text>a 2'-deoxyribonucleoside 5'-diphosphate + [thioredoxin]-disulfide + H2O = a ribonucleoside 5'-diphosphate + [thioredoxin]-dithiol</text>
        <dbReference type="Rhea" id="RHEA:23252"/>
        <dbReference type="Rhea" id="RHEA-COMP:10698"/>
        <dbReference type="Rhea" id="RHEA-COMP:10700"/>
        <dbReference type="ChEBI" id="CHEBI:15377"/>
        <dbReference type="ChEBI" id="CHEBI:29950"/>
        <dbReference type="ChEBI" id="CHEBI:50058"/>
        <dbReference type="ChEBI" id="CHEBI:57930"/>
        <dbReference type="ChEBI" id="CHEBI:73316"/>
        <dbReference type="EC" id="1.17.4.1"/>
    </reaction>
</comment>
<dbReference type="GO" id="GO:0009263">
    <property type="term" value="P:deoxyribonucleotide biosynthetic process"/>
    <property type="evidence" value="ECO:0007669"/>
    <property type="project" value="UniProtKB-KW"/>
</dbReference>
<dbReference type="FunFam" id="3.20.70.20:FF:000009">
    <property type="entry name" value="Ribonucleoside-diphosphate reductase"/>
    <property type="match status" value="1"/>
</dbReference>
<comment type="caution">
    <text evidence="13">The sequence shown here is derived from an EMBL/GenBank/DDBJ whole genome shotgun (WGS) entry which is preliminary data.</text>
</comment>
<dbReference type="PANTHER" id="PTHR11573">
    <property type="entry name" value="RIBONUCLEOSIDE-DIPHOSPHATE REDUCTASE LARGE CHAIN"/>
    <property type="match status" value="1"/>
</dbReference>
<keyword evidence="3 9" id="KW-0547">Nucleotide-binding</keyword>
<dbReference type="NCBIfam" id="TIGR02506">
    <property type="entry name" value="NrdE_NrdA"/>
    <property type="match status" value="1"/>
</dbReference>
<evidence type="ECO:0000256" key="7">
    <source>
        <dbReference type="ARBA" id="ARBA00024942"/>
    </source>
</evidence>
<dbReference type="Pfam" id="PF03477">
    <property type="entry name" value="ATP-cone"/>
    <property type="match status" value="2"/>
</dbReference>
<feature type="region of interest" description="Disordered" evidence="11">
    <location>
        <begin position="949"/>
        <end position="989"/>
    </location>
</feature>
<feature type="domain" description="ATP-cone" evidence="12">
    <location>
        <begin position="116"/>
        <end position="206"/>
    </location>
</feature>
<dbReference type="STRING" id="1802114.A2719_05440"/>
<dbReference type="AlphaFoldDB" id="A0A1G2FZ32"/>
<evidence type="ECO:0000256" key="5">
    <source>
        <dbReference type="ARBA" id="ARBA00023002"/>
    </source>
</evidence>
<dbReference type="GO" id="GO:0005971">
    <property type="term" value="C:ribonucleoside-diphosphate reductase complex"/>
    <property type="evidence" value="ECO:0007669"/>
    <property type="project" value="TreeGrafter"/>
</dbReference>
<feature type="domain" description="ATP-cone" evidence="12">
    <location>
        <begin position="5"/>
        <end position="100"/>
    </location>
</feature>
<keyword evidence="6 10" id="KW-0215">Deoxyribonucleotide synthesis</keyword>
<comment type="similarity">
    <text evidence="1 10">Belongs to the ribonucleoside diphosphate reductase large chain family.</text>
</comment>
<evidence type="ECO:0000259" key="12">
    <source>
        <dbReference type="PROSITE" id="PS51161"/>
    </source>
</evidence>
<dbReference type="NCBIfam" id="NF005544">
    <property type="entry name" value="PRK07207.1"/>
    <property type="match status" value="1"/>
</dbReference>
<accession>A0A1G2FZ32</accession>
<dbReference type="InterPro" id="IPR013346">
    <property type="entry name" value="NrdE_NrdA_C"/>
</dbReference>
<dbReference type="CDD" id="cd01679">
    <property type="entry name" value="RNR_I"/>
    <property type="match status" value="1"/>
</dbReference>
<dbReference type="PROSITE" id="PS00089">
    <property type="entry name" value="RIBORED_LARGE"/>
    <property type="match status" value="1"/>
</dbReference>
<dbReference type="InterPro" id="IPR013509">
    <property type="entry name" value="RNR_lsu_N"/>
</dbReference>
<reference evidence="13 14" key="1">
    <citation type="journal article" date="2016" name="Nat. Commun.">
        <title>Thousands of microbial genomes shed light on interconnected biogeochemical processes in an aquifer system.</title>
        <authorList>
            <person name="Anantharaman K."/>
            <person name="Brown C.T."/>
            <person name="Hug L.A."/>
            <person name="Sharon I."/>
            <person name="Castelle C.J."/>
            <person name="Probst A.J."/>
            <person name="Thomas B.C."/>
            <person name="Singh A."/>
            <person name="Wilkins M.J."/>
            <person name="Karaoz U."/>
            <person name="Brodie E.L."/>
            <person name="Williams K.H."/>
            <person name="Hubbard S.S."/>
            <person name="Banfield J.F."/>
        </authorList>
    </citation>
    <scope>NUCLEOTIDE SEQUENCE [LARGE SCALE GENOMIC DNA]</scope>
</reference>
<dbReference type="PROSITE" id="PS51161">
    <property type="entry name" value="ATP_CONE"/>
    <property type="match status" value="2"/>
</dbReference>
<evidence type="ECO:0000256" key="6">
    <source>
        <dbReference type="ARBA" id="ARBA00023116"/>
    </source>
</evidence>
<dbReference type="PANTHER" id="PTHR11573:SF6">
    <property type="entry name" value="RIBONUCLEOSIDE-DIPHOSPHATE REDUCTASE LARGE SUBUNIT"/>
    <property type="match status" value="1"/>
</dbReference>
<dbReference type="EC" id="1.17.4.1" evidence="10"/>
<proteinExistence type="inferred from homology"/>
<dbReference type="GO" id="GO:0004748">
    <property type="term" value="F:ribonucleoside-diphosphate reductase activity, thioredoxin disulfide as acceptor"/>
    <property type="evidence" value="ECO:0007669"/>
    <property type="project" value="UniProtKB-EC"/>
</dbReference>
<evidence type="ECO:0000256" key="4">
    <source>
        <dbReference type="ARBA" id="ARBA00022840"/>
    </source>
</evidence>